<dbReference type="GO" id="GO:0004519">
    <property type="term" value="F:endonuclease activity"/>
    <property type="evidence" value="ECO:0007669"/>
    <property type="project" value="UniProtKB-KW"/>
</dbReference>
<dbReference type="InterPro" id="IPR010994">
    <property type="entry name" value="RuvA_2-like"/>
</dbReference>
<gene>
    <name evidence="1" type="ORF">ACFQWB_12280</name>
</gene>
<protein>
    <submittedName>
        <fullName evidence="1">Endonuclease Q family protein</fullName>
    </submittedName>
</protein>
<dbReference type="PANTHER" id="PTHR40084">
    <property type="entry name" value="PHOSPHOHYDROLASE, PHP FAMILY"/>
    <property type="match status" value="1"/>
</dbReference>
<sequence>MMRELTADLHIHIGRTEKGAPVKISGSRDLTFRNIAREASARKGIDMIGIIDCQSPDVLEEIADRLEAGEMRELPDGGIAYRDTVIVLGSEIEVCDPGFGAAHVLAYMPSLEEMASFSGWLASRMKNVRLSSQRVRVTARELQERVIAGGGLFVPAHIFTPHKGIYGHAAERMSMLLDLDGVSAVELGLSGDTELAGYLSELDAFPFLTNSDAHSLPNIAREYNVLRLKEASFRELGLALKEAEGRGIACNYGLHPALGKYHRSYCAACDKVWEAADAVHDRCPGCGGRIVRGVLDRVLSIADRDRPPAASMRPPYIRQVPLRFIPGVGPKLLEKLLAVFGTEMAVLHRASPDELASAVGDALAERIVLAREGRLSISPGGGGTFGKLL</sequence>
<dbReference type="Pfam" id="PF14520">
    <property type="entry name" value="HHH_5"/>
    <property type="match status" value="1"/>
</dbReference>
<dbReference type="Proteomes" id="UP001596528">
    <property type="component" value="Unassembled WGS sequence"/>
</dbReference>
<dbReference type="RefSeq" id="WP_138789966.1">
    <property type="nucleotide sequence ID" value="NZ_JBHTGQ010000027.1"/>
</dbReference>
<evidence type="ECO:0000313" key="1">
    <source>
        <dbReference type="EMBL" id="MFC7750695.1"/>
    </source>
</evidence>
<reference evidence="2" key="1">
    <citation type="journal article" date="2019" name="Int. J. Syst. Evol. Microbiol.">
        <title>The Global Catalogue of Microorganisms (GCM) 10K type strain sequencing project: providing services to taxonomists for standard genome sequencing and annotation.</title>
        <authorList>
            <consortium name="The Broad Institute Genomics Platform"/>
            <consortium name="The Broad Institute Genome Sequencing Center for Infectious Disease"/>
            <person name="Wu L."/>
            <person name="Ma J."/>
        </authorList>
    </citation>
    <scope>NUCLEOTIDE SEQUENCE [LARGE SCALE GENOMIC DNA]</scope>
    <source>
        <strain evidence="2">JCM 18657</strain>
    </source>
</reference>
<dbReference type="Gene3D" id="1.10.150.20">
    <property type="entry name" value="5' to 3' exonuclease, C-terminal subdomain"/>
    <property type="match status" value="1"/>
</dbReference>
<comment type="caution">
    <text evidence="1">The sequence shown here is derived from an EMBL/GenBank/DDBJ whole genome shotgun (WGS) entry which is preliminary data.</text>
</comment>
<keyword evidence="1" id="KW-0378">Hydrolase</keyword>
<accession>A0ABW2V7C4</accession>
<name>A0ABW2V7C4_9BACL</name>
<keyword evidence="2" id="KW-1185">Reference proteome</keyword>
<dbReference type="SUPFAM" id="SSF47781">
    <property type="entry name" value="RuvA domain 2-like"/>
    <property type="match status" value="1"/>
</dbReference>
<dbReference type="SUPFAM" id="SSF89550">
    <property type="entry name" value="PHP domain-like"/>
    <property type="match status" value="1"/>
</dbReference>
<dbReference type="Gene3D" id="3.20.20.140">
    <property type="entry name" value="Metal-dependent hydrolases"/>
    <property type="match status" value="1"/>
</dbReference>
<keyword evidence="1" id="KW-0255">Endonuclease</keyword>
<keyword evidence="1" id="KW-0540">Nuclease</keyword>
<proteinExistence type="predicted"/>
<evidence type="ECO:0000313" key="2">
    <source>
        <dbReference type="Proteomes" id="UP001596528"/>
    </source>
</evidence>
<dbReference type="EMBL" id="JBHTGQ010000027">
    <property type="protein sequence ID" value="MFC7750695.1"/>
    <property type="molecule type" value="Genomic_DNA"/>
</dbReference>
<dbReference type="CDD" id="cd19067">
    <property type="entry name" value="PfuEndoQ-like"/>
    <property type="match status" value="1"/>
</dbReference>
<organism evidence="1 2">
    <name type="scientific">Paenibacillus thermoaerophilus</name>
    <dbReference type="NCBI Taxonomy" id="1215385"/>
    <lineage>
        <taxon>Bacteria</taxon>
        <taxon>Bacillati</taxon>
        <taxon>Bacillota</taxon>
        <taxon>Bacilli</taxon>
        <taxon>Bacillales</taxon>
        <taxon>Paenibacillaceae</taxon>
        <taxon>Paenibacillus</taxon>
    </lineage>
</organism>
<dbReference type="InterPro" id="IPR016195">
    <property type="entry name" value="Pol/histidinol_Pase-like"/>
</dbReference>
<dbReference type="PANTHER" id="PTHR40084:SF1">
    <property type="entry name" value="PHOSPHOTRANSFERASE"/>
    <property type="match status" value="1"/>
</dbReference>